<dbReference type="EMBL" id="JAGTTL010000022">
    <property type="protein sequence ID" value="KAK6305023.1"/>
    <property type="molecule type" value="Genomic_DNA"/>
</dbReference>
<evidence type="ECO:0000313" key="1">
    <source>
        <dbReference type="EMBL" id="KAK6305023.1"/>
    </source>
</evidence>
<comment type="caution">
    <text evidence="1">The sequence shown here is derived from an EMBL/GenBank/DDBJ whole genome shotgun (WGS) entry which is preliminary data.</text>
</comment>
<keyword evidence="2" id="KW-1185">Reference proteome</keyword>
<dbReference type="Proteomes" id="UP001356427">
    <property type="component" value="Unassembled WGS sequence"/>
</dbReference>
<reference evidence="1 2" key="1">
    <citation type="submission" date="2021-04" db="EMBL/GenBank/DDBJ databases">
        <authorList>
            <person name="De Guttry C."/>
            <person name="Zahm M."/>
            <person name="Klopp C."/>
            <person name="Cabau C."/>
            <person name="Louis A."/>
            <person name="Berthelot C."/>
            <person name="Parey E."/>
            <person name="Roest Crollius H."/>
            <person name="Montfort J."/>
            <person name="Robinson-Rechavi M."/>
            <person name="Bucao C."/>
            <person name="Bouchez O."/>
            <person name="Gislard M."/>
            <person name="Lluch J."/>
            <person name="Milhes M."/>
            <person name="Lampietro C."/>
            <person name="Lopez Roques C."/>
            <person name="Donnadieu C."/>
            <person name="Braasch I."/>
            <person name="Desvignes T."/>
            <person name="Postlethwait J."/>
            <person name="Bobe J."/>
            <person name="Wedekind C."/>
            <person name="Guiguen Y."/>
        </authorList>
    </citation>
    <scope>NUCLEOTIDE SEQUENCE [LARGE SCALE GENOMIC DNA]</scope>
    <source>
        <strain evidence="1">Cs_M1</strain>
        <tissue evidence="1">Blood</tissue>
    </source>
</reference>
<gene>
    <name evidence="1" type="ORF">J4Q44_G00238030</name>
</gene>
<name>A0AAN8L5S9_9TELE</name>
<organism evidence="1 2">
    <name type="scientific">Coregonus suidteri</name>
    <dbReference type="NCBI Taxonomy" id="861788"/>
    <lineage>
        <taxon>Eukaryota</taxon>
        <taxon>Metazoa</taxon>
        <taxon>Chordata</taxon>
        <taxon>Craniata</taxon>
        <taxon>Vertebrata</taxon>
        <taxon>Euteleostomi</taxon>
        <taxon>Actinopterygii</taxon>
        <taxon>Neopterygii</taxon>
        <taxon>Teleostei</taxon>
        <taxon>Protacanthopterygii</taxon>
        <taxon>Salmoniformes</taxon>
        <taxon>Salmonidae</taxon>
        <taxon>Coregoninae</taxon>
        <taxon>Coregonus</taxon>
    </lineage>
</organism>
<sequence length="136" mass="15864">MIITQVHLVLGTIKGLSKMCSFVTQHNATDVSSFERACNLHADCRNGHQSCCFNVNFSTISRLQSHFREFGSTFNRPHNRRPRVWRCVSEWFADVNIVNRVLHSGSWVMVWAGRQKLRTTNTIAFYRWQFQCTEIP</sequence>
<evidence type="ECO:0000313" key="2">
    <source>
        <dbReference type="Proteomes" id="UP001356427"/>
    </source>
</evidence>
<proteinExistence type="predicted"/>
<accession>A0AAN8L5S9</accession>
<protein>
    <submittedName>
        <fullName evidence="1">Uncharacterized protein</fullName>
    </submittedName>
</protein>
<dbReference type="AlphaFoldDB" id="A0AAN8L5S9"/>